<keyword evidence="11" id="KW-1185">Reference proteome</keyword>
<evidence type="ECO:0000256" key="7">
    <source>
        <dbReference type="ARBA" id="ARBA00076136"/>
    </source>
</evidence>
<dbReference type="NCBIfam" id="NF004877">
    <property type="entry name" value="PRK06241.1-2"/>
    <property type="match status" value="1"/>
</dbReference>
<comment type="similarity">
    <text evidence="4">Belongs to the rifampicin phosphotransferase family.</text>
</comment>
<dbReference type="Gene3D" id="3.30.1490.20">
    <property type="entry name" value="ATP-grasp fold, A domain"/>
    <property type="match status" value="1"/>
</dbReference>
<dbReference type="Proteomes" id="UP000579153">
    <property type="component" value="Unassembled WGS sequence"/>
</dbReference>
<dbReference type="SUPFAM" id="SSF52009">
    <property type="entry name" value="Phosphohistidine domain"/>
    <property type="match status" value="1"/>
</dbReference>
<evidence type="ECO:0000259" key="8">
    <source>
        <dbReference type="Pfam" id="PF00391"/>
    </source>
</evidence>
<dbReference type="AlphaFoldDB" id="A0A7W9GEI9"/>
<dbReference type="InterPro" id="IPR008279">
    <property type="entry name" value="PEP-util_enz_mobile_dom"/>
</dbReference>
<organism evidence="10 11">
    <name type="scientific">Nonomuraea jabiensis</name>
    <dbReference type="NCBI Taxonomy" id="882448"/>
    <lineage>
        <taxon>Bacteria</taxon>
        <taxon>Bacillati</taxon>
        <taxon>Actinomycetota</taxon>
        <taxon>Actinomycetes</taxon>
        <taxon>Streptosporangiales</taxon>
        <taxon>Streptosporangiaceae</taxon>
        <taxon>Nonomuraea</taxon>
    </lineage>
</organism>
<keyword evidence="2" id="KW-0067">ATP-binding</keyword>
<keyword evidence="10" id="KW-0670">Pyruvate</keyword>
<dbReference type="InterPro" id="IPR002192">
    <property type="entry name" value="PPDK_AMP/ATP-bd"/>
</dbReference>
<keyword evidence="10" id="KW-0418">Kinase</keyword>
<evidence type="ECO:0000256" key="3">
    <source>
        <dbReference type="ARBA" id="ARBA00051922"/>
    </source>
</evidence>
<dbReference type="PANTHER" id="PTHR43615:SF1">
    <property type="entry name" value="PPDK_N DOMAIN-CONTAINING PROTEIN"/>
    <property type="match status" value="1"/>
</dbReference>
<evidence type="ECO:0000256" key="2">
    <source>
        <dbReference type="ARBA" id="ARBA00022840"/>
    </source>
</evidence>
<evidence type="ECO:0000259" key="9">
    <source>
        <dbReference type="Pfam" id="PF01326"/>
    </source>
</evidence>
<evidence type="ECO:0000256" key="4">
    <source>
        <dbReference type="ARBA" id="ARBA00061332"/>
    </source>
</evidence>
<dbReference type="InterPro" id="IPR013815">
    <property type="entry name" value="ATP_grasp_subdomain_1"/>
</dbReference>
<protein>
    <recommendedName>
        <fullName evidence="6">Rifampicin phosphotransferase</fullName>
        <ecNumber evidence="5">2.7.9.6</ecNumber>
    </recommendedName>
    <alternativeName>
        <fullName evidence="7">Rifampin phosphotransferase</fullName>
    </alternativeName>
</protein>
<dbReference type="NCBIfam" id="NF004878">
    <property type="entry name" value="PRK06241.1-3"/>
    <property type="match status" value="1"/>
</dbReference>
<accession>A0A7W9GEI9</accession>
<evidence type="ECO:0000256" key="5">
    <source>
        <dbReference type="ARBA" id="ARBA00066332"/>
    </source>
</evidence>
<dbReference type="FunFam" id="3.50.30.10:FF:000007">
    <property type="entry name" value="Phosphoenolpyruvate synthase"/>
    <property type="match status" value="1"/>
</dbReference>
<dbReference type="PANTHER" id="PTHR43615">
    <property type="entry name" value="PHOSPHOENOLPYRUVATE SYNTHASE-RELATED"/>
    <property type="match status" value="1"/>
</dbReference>
<evidence type="ECO:0000256" key="6">
    <source>
        <dbReference type="ARBA" id="ARBA00074400"/>
    </source>
</evidence>
<reference evidence="10 11" key="1">
    <citation type="submission" date="2020-08" db="EMBL/GenBank/DDBJ databases">
        <title>Sequencing the genomes of 1000 actinobacteria strains.</title>
        <authorList>
            <person name="Klenk H.-P."/>
        </authorList>
    </citation>
    <scope>NUCLEOTIDE SEQUENCE [LARGE SCALE GENOMIC DNA]</scope>
    <source>
        <strain evidence="10 11">DSM 45507</strain>
    </source>
</reference>
<dbReference type="Gene3D" id="3.50.30.10">
    <property type="entry name" value="Phosphohistidine domain"/>
    <property type="match status" value="1"/>
</dbReference>
<dbReference type="GO" id="GO:0005524">
    <property type="term" value="F:ATP binding"/>
    <property type="evidence" value="ECO:0007669"/>
    <property type="project" value="UniProtKB-KW"/>
</dbReference>
<dbReference type="Gene3D" id="3.30.470.20">
    <property type="entry name" value="ATP-grasp fold, B domain"/>
    <property type="match status" value="1"/>
</dbReference>
<dbReference type="InterPro" id="IPR036637">
    <property type="entry name" value="Phosphohistidine_dom_sf"/>
</dbReference>
<evidence type="ECO:0000313" key="10">
    <source>
        <dbReference type="EMBL" id="MBB5782349.1"/>
    </source>
</evidence>
<dbReference type="EMBL" id="JACHMB010000001">
    <property type="protein sequence ID" value="MBB5782349.1"/>
    <property type="molecule type" value="Genomic_DNA"/>
</dbReference>
<feature type="domain" description="PEP-utilising enzyme mobile" evidence="8">
    <location>
        <begin position="809"/>
        <end position="879"/>
    </location>
</feature>
<dbReference type="GO" id="GO:0016301">
    <property type="term" value="F:kinase activity"/>
    <property type="evidence" value="ECO:0007669"/>
    <property type="project" value="UniProtKB-KW"/>
</dbReference>
<dbReference type="InterPro" id="IPR051549">
    <property type="entry name" value="PEP_Utilizing_Enz"/>
</dbReference>
<dbReference type="FunFam" id="3.30.1490.20:FF:000010">
    <property type="entry name" value="Phosphoenolpyruvate synthase"/>
    <property type="match status" value="1"/>
</dbReference>
<gene>
    <name evidence="10" type="ORF">HD596_009105</name>
</gene>
<evidence type="ECO:0000256" key="1">
    <source>
        <dbReference type="ARBA" id="ARBA00022741"/>
    </source>
</evidence>
<dbReference type="EC" id="2.7.9.6" evidence="5"/>
<dbReference type="NCBIfam" id="NF041857">
    <property type="entry name" value="RIF_Ptrans_rph"/>
    <property type="match status" value="1"/>
</dbReference>
<name>A0A7W9GEI9_9ACTN</name>
<proteinExistence type="inferred from homology"/>
<dbReference type="Pfam" id="PF01326">
    <property type="entry name" value="PPDK_N"/>
    <property type="match status" value="1"/>
</dbReference>
<dbReference type="NCBIfam" id="NF004879">
    <property type="entry name" value="PRK06241.1-4"/>
    <property type="match status" value="1"/>
</dbReference>
<dbReference type="RefSeq" id="WP_246555320.1">
    <property type="nucleotide sequence ID" value="NZ_JACHMB010000001.1"/>
</dbReference>
<evidence type="ECO:0000313" key="11">
    <source>
        <dbReference type="Proteomes" id="UP000579153"/>
    </source>
</evidence>
<keyword evidence="10" id="KW-0808">Transferase</keyword>
<dbReference type="Pfam" id="PF00391">
    <property type="entry name" value="PEP-utilizers"/>
    <property type="match status" value="1"/>
</dbReference>
<feature type="domain" description="Pyruvate phosphate dikinase AMP/ATP-binding" evidence="9">
    <location>
        <begin position="25"/>
        <end position="322"/>
    </location>
</feature>
<keyword evidence="1" id="KW-0547">Nucleotide-binding</keyword>
<comment type="catalytic activity">
    <reaction evidence="3">
        <text>rifampicin + ATP + H2O = 21-phosphorifampicin + AMP + phosphate + 2 H(+)</text>
        <dbReference type="Rhea" id="RHEA:56304"/>
        <dbReference type="ChEBI" id="CHEBI:15377"/>
        <dbReference type="ChEBI" id="CHEBI:15378"/>
        <dbReference type="ChEBI" id="CHEBI:30616"/>
        <dbReference type="ChEBI" id="CHEBI:43474"/>
        <dbReference type="ChEBI" id="CHEBI:71365"/>
        <dbReference type="ChEBI" id="CHEBI:140195"/>
        <dbReference type="ChEBI" id="CHEBI:456215"/>
        <dbReference type="EC" id="2.7.9.6"/>
    </reaction>
    <physiologicalReaction direction="left-to-right" evidence="3">
        <dbReference type="Rhea" id="RHEA:56305"/>
    </physiologicalReaction>
</comment>
<sequence>MTGRREHAMGAYVLGFHDIDKTLLPLVGGKGANLGELSAVDGVRVPPGFCVTTEAYRAVVESDATIAALIDGLSGLRADDRAGIAEASARLREAVETLPVPAEIEDDILRRLGELGDVPCAVRSSATAEDLPSSSFAGQQDTYLNVRGAAAVLASVRRCWASLFTDRAVAYRIRSGFEHRAVRVSVVVQQMVFPDAAGIMFTADPVTCNRKVVSIDAGFGLGEAFVSGVANADNYRVRAGEIIARNVVTQAIELRPSPDGGTEEREIEPARRHVQTLSDEQIRRLERLGRRIESHFGRPQDIEWGLAGGEFQILQSRPITTLYPVPGTADGKNHVFMSYGHRQMMTDAFKPLGLSVFALLHDRLGRSAGTVAGSRFYKDVSPELSSPWARAVTLKSLGQVDVLMANALRQVLTRKDFVRDLARGKTSMLDFGEGGLLPMARQYLKMSGKDDAAAVPELIAENERTVEELRRGIAGKTGDELFAYILDDHDVLARLTFDPRSVAAAFVGIQAVNWVNKRMKAWLGVRNAADAIAQSADHNVVAAMGLDLLDVADAVRPYPAVVEHLERAGRDTLLTGLDGLEGGPEARRALEGYLRTYGMHCSGDIDITRTRWSEDPTQLVPLLLSNVRNFAPGERARKAERGRAEAERTIAGLLERLRALPGGERKAKKAARQMSLIRHFIGYREYSKHALLQRYELYKRALLAEAADLAARGVIREPQDVFFLSLEEFRQVVRTGRLDPALVDERRQAFEEDRKLTPPRVITSDGEVISGEYDTGALPEGALAGIAVSSGVVEGRARVVLSMDEAAVEEGDILVTVYTDPSWSPLFVSVKGVVMEVGGVMTHGAVVAREYGLPAVVGVENATRRIEDGRLIRVNGAEGYVELL</sequence>
<dbReference type="SUPFAM" id="SSF56059">
    <property type="entry name" value="Glutathione synthetase ATP-binding domain-like"/>
    <property type="match status" value="1"/>
</dbReference>
<comment type="caution">
    <text evidence="10">The sequence shown here is derived from an EMBL/GenBank/DDBJ whole genome shotgun (WGS) entry which is preliminary data.</text>
</comment>